<evidence type="ECO:0000313" key="5">
    <source>
        <dbReference type="EMBL" id="GGG98398.1"/>
    </source>
</evidence>
<reference evidence="6" key="1">
    <citation type="journal article" date="2019" name="Int. J. Syst. Evol. Microbiol.">
        <title>The Global Catalogue of Microorganisms (GCM) 10K type strain sequencing project: providing services to taxonomists for standard genome sequencing and annotation.</title>
        <authorList>
            <consortium name="The Broad Institute Genomics Platform"/>
            <consortium name="The Broad Institute Genome Sequencing Center for Infectious Disease"/>
            <person name="Wu L."/>
            <person name="Ma J."/>
        </authorList>
    </citation>
    <scope>NUCLEOTIDE SEQUENCE [LARGE SCALE GENOMIC DNA]</scope>
    <source>
        <strain evidence="6">CGMCC 1.12766</strain>
    </source>
</reference>
<proteinExistence type="inferred from homology"/>
<dbReference type="InterPro" id="IPR011053">
    <property type="entry name" value="Single_hybrid_motif"/>
</dbReference>
<dbReference type="Gene3D" id="2.40.50.100">
    <property type="match status" value="1"/>
</dbReference>
<feature type="modified residue" description="N6-lipoyllysine" evidence="3">
    <location>
        <position position="59"/>
    </location>
</feature>
<name>A0ABQ1XND1_9PROT</name>
<dbReference type="Proteomes" id="UP000648722">
    <property type="component" value="Unassembled WGS sequence"/>
</dbReference>
<gene>
    <name evidence="3 5" type="primary">gcvH</name>
    <name evidence="5" type="ORF">GCM10007420_12740</name>
</gene>
<dbReference type="NCBIfam" id="NF002270">
    <property type="entry name" value="PRK01202.1"/>
    <property type="match status" value="1"/>
</dbReference>
<comment type="similarity">
    <text evidence="1 3">Belongs to the GcvH family.</text>
</comment>
<dbReference type="SUPFAM" id="SSF51230">
    <property type="entry name" value="Single hybrid motif"/>
    <property type="match status" value="1"/>
</dbReference>
<protein>
    <recommendedName>
        <fullName evidence="3">Glycine cleavage system H protein</fullName>
    </recommendedName>
</protein>
<evidence type="ECO:0000259" key="4">
    <source>
        <dbReference type="PROSITE" id="PS50968"/>
    </source>
</evidence>
<dbReference type="Pfam" id="PF01597">
    <property type="entry name" value="GCV_H"/>
    <property type="match status" value="1"/>
</dbReference>
<dbReference type="RefSeq" id="WP_188451720.1">
    <property type="nucleotide sequence ID" value="NZ_BMFS01000004.1"/>
</dbReference>
<comment type="caution">
    <text evidence="5">The sequence shown here is derived from an EMBL/GenBank/DDBJ whole genome shotgun (WGS) entry which is preliminary data.</text>
</comment>
<dbReference type="PANTHER" id="PTHR11715:SF3">
    <property type="entry name" value="GLYCINE CLEAVAGE SYSTEM H PROTEIN-RELATED"/>
    <property type="match status" value="1"/>
</dbReference>
<comment type="function">
    <text evidence="3">The glycine cleavage system catalyzes the degradation of glycine. The H protein shuttles the methylamine group of glycine from the P protein to the T protein.</text>
</comment>
<dbReference type="EMBL" id="BMFS01000004">
    <property type="protein sequence ID" value="GGG98398.1"/>
    <property type="molecule type" value="Genomic_DNA"/>
</dbReference>
<dbReference type="InterPro" id="IPR002930">
    <property type="entry name" value="GCV_H"/>
</dbReference>
<dbReference type="InterPro" id="IPR033753">
    <property type="entry name" value="GCV_H/Fam206"/>
</dbReference>
<dbReference type="HAMAP" id="MF_00272">
    <property type="entry name" value="GcvH"/>
    <property type="match status" value="1"/>
</dbReference>
<evidence type="ECO:0000256" key="3">
    <source>
        <dbReference type="HAMAP-Rule" id="MF_00272"/>
    </source>
</evidence>
<dbReference type="NCBIfam" id="TIGR00527">
    <property type="entry name" value="gcvH"/>
    <property type="match status" value="1"/>
</dbReference>
<dbReference type="CDD" id="cd06848">
    <property type="entry name" value="GCS_H"/>
    <property type="match status" value="1"/>
</dbReference>
<evidence type="ECO:0000313" key="6">
    <source>
        <dbReference type="Proteomes" id="UP000648722"/>
    </source>
</evidence>
<comment type="cofactor">
    <cofactor evidence="3">
        <name>(R)-lipoate</name>
        <dbReference type="ChEBI" id="CHEBI:83088"/>
    </cofactor>
    <text evidence="3">Binds 1 lipoyl cofactor covalently.</text>
</comment>
<dbReference type="InterPro" id="IPR000089">
    <property type="entry name" value="Biotin_lipoyl"/>
</dbReference>
<dbReference type="InterPro" id="IPR017453">
    <property type="entry name" value="GCV_H_sub"/>
</dbReference>
<evidence type="ECO:0000256" key="2">
    <source>
        <dbReference type="ARBA" id="ARBA00022823"/>
    </source>
</evidence>
<organism evidence="5 6">
    <name type="scientific">Glycocaulis albus</name>
    <dbReference type="NCBI Taxonomy" id="1382801"/>
    <lineage>
        <taxon>Bacteria</taxon>
        <taxon>Pseudomonadati</taxon>
        <taxon>Pseudomonadota</taxon>
        <taxon>Alphaproteobacteria</taxon>
        <taxon>Maricaulales</taxon>
        <taxon>Maricaulaceae</taxon>
        <taxon>Glycocaulis</taxon>
    </lineage>
</organism>
<keyword evidence="2 3" id="KW-0450">Lipoyl</keyword>
<feature type="domain" description="Lipoyl-binding" evidence="4">
    <location>
        <begin position="18"/>
        <end position="100"/>
    </location>
</feature>
<comment type="subunit">
    <text evidence="3">The glycine cleavage system is composed of four proteins: P, T, L and H.</text>
</comment>
<dbReference type="PROSITE" id="PS50968">
    <property type="entry name" value="BIOTINYL_LIPOYL"/>
    <property type="match status" value="1"/>
</dbReference>
<sequence>MTTRFTKDHEWVRLEGDIAIIGITQYATEQLGDVISVELPDVGKSFKKGDEIAVVDSVKTAAEVYAPLSGEVIEINDGIEDAPQLVNDEPLAGGWFAKLKIADKGELDGLMDEAAYAKHIA</sequence>
<evidence type="ECO:0000256" key="1">
    <source>
        <dbReference type="ARBA" id="ARBA00009249"/>
    </source>
</evidence>
<keyword evidence="6" id="KW-1185">Reference proteome</keyword>
<dbReference type="PANTHER" id="PTHR11715">
    <property type="entry name" value="GLYCINE CLEAVAGE SYSTEM H PROTEIN"/>
    <property type="match status" value="1"/>
</dbReference>
<accession>A0ABQ1XND1</accession>